<dbReference type="SUPFAM" id="SSF48208">
    <property type="entry name" value="Six-hairpin glycosidases"/>
    <property type="match status" value="1"/>
</dbReference>
<dbReference type="InterPro" id="IPR008928">
    <property type="entry name" value="6-hairpin_glycosidase_sf"/>
</dbReference>
<reference evidence="2" key="1">
    <citation type="submission" date="2022-09" db="EMBL/GenBank/DDBJ databases">
        <title>Intensive care unit water sources are persistently colonized with multi-drug resistant bacteria and are the site of extensive horizontal gene transfer of antibiotic resistance genes.</title>
        <authorList>
            <person name="Diorio-Toth L."/>
        </authorList>
    </citation>
    <scope>NUCLEOTIDE SEQUENCE</scope>
    <source>
        <strain evidence="2">GD03676</strain>
    </source>
</reference>
<feature type="domain" description="D-glucuronyl C5-epimerase C-terminal" evidence="1">
    <location>
        <begin position="134"/>
        <end position="304"/>
    </location>
</feature>
<comment type="caution">
    <text evidence="2">The sequence shown here is derived from an EMBL/GenBank/DDBJ whole genome shotgun (WGS) entry which is preliminary data.</text>
</comment>
<organism evidence="2 3">
    <name type="scientific">Achromobacter marplatensis</name>
    <dbReference type="NCBI Taxonomy" id="470868"/>
    <lineage>
        <taxon>Bacteria</taxon>
        <taxon>Pseudomonadati</taxon>
        <taxon>Pseudomonadota</taxon>
        <taxon>Betaproteobacteria</taxon>
        <taxon>Burkholderiales</taxon>
        <taxon>Alcaligenaceae</taxon>
        <taxon>Achromobacter</taxon>
    </lineage>
</organism>
<evidence type="ECO:0000313" key="2">
    <source>
        <dbReference type="EMBL" id="MDH2052916.1"/>
    </source>
</evidence>
<accession>A0AA42WES5</accession>
<dbReference type="EMBL" id="JAOCKG010000010">
    <property type="protein sequence ID" value="MDH2052916.1"/>
    <property type="molecule type" value="Genomic_DNA"/>
</dbReference>
<dbReference type="GO" id="GO:0005975">
    <property type="term" value="P:carbohydrate metabolic process"/>
    <property type="evidence" value="ECO:0007669"/>
    <property type="project" value="InterPro"/>
</dbReference>
<gene>
    <name evidence="2" type="ORF">N5K24_21105</name>
</gene>
<dbReference type="Proteomes" id="UP001161276">
    <property type="component" value="Unassembled WGS sequence"/>
</dbReference>
<dbReference type="Pfam" id="PF06662">
    <property type="entry name" value="C5-epim_C"/>
    <property type="match status" value="1"/>
</dbReference>
<evidence type="ECO:0000259" key="1">
    <source>
        <dbReference type="Pfam" id="PF06662"/>
    </source>
</evidence>
<dbReference type="AlphaFoldDB" id="A0AA42WES5"/>
<dbReference type="InterPro" id="IPR010598">
    <property type="entry name" value="C5-epim_C"/>
</dbReference>
<proteinExistence type="predicted"/>
<sequence>MQFRHPVAIASIVAILALGIGYLAVGKSGAPVLEQTTEAPMPALKAPDHSIVRWSDEALAPYLWTWMDEVTLTEEGLQATAAKKDPLRPFFLAFRLLHIYDRTHDEKVGAAAKRALDFMLDEYEPAERSPTGYRWFYGFPYENLPANWWSSMDALFGPLVLYAGWQQFGIERYRDEAIKSAKRSLVPPTEGGVLWRSPKGCWLSEYAWASMTQEQEFHVLNGHLYGLQALAMLAAQTQDPALTEAYSCARDGTIARRGEFMNADHSWTLYQTTPPTINPTHYLLFETAQFRALELVTGDPAWRKDADVRSQDFQQQYPLQLSQNADNSYTVMFSMVGAPHPYWTDTYPVTVSCSVDGREVSAKSRGHYNQSLPFDDRFFVSLRLDKTPQQCSVYVHPLPSGRTLAYTQSAFTVEKVLPPENLPLDMEASYNASKANEAAGDLRINPAGGHTEGRIELKLNRPVTSGDTIALIINSAADHQLGMLLYDKEGHSATREYNDIKAGKDNIVMLNRLGFNRGDKLTDNLGSLYLRIYTKATDKAFNVSIKQLNILKDPAQLKAFFEQHKDAYFHQQ</sequence>
<name>A0AA42WES5_9BURK</name>
<dbReference type="RefSeq" id="WP_159106372.1">
    <property type="nucleotide sequence ID" value="NZ_ALJE01000005.1"/>
</dbReference>
<evidence type="ECO:0000313" key="3">
    <source>
        <dbReference type="Proteomes" id="UP001161276"/>
    </source>
</evidence>
<protein>
    <submittedName>
        <fullName evidence="2">D-glucuronyl C5-epimerase family protein</fullName>
    </submittedName>
</protein>